<evidence type="ECO:0000313" key="3">
    <source>
        <dbReference type="Proteomes" id="UP000010798"/>
    </source>
</evidence>
<feature type="region of interest" description="Disordered" evidence="1">
    <location>
        <begin position="1"/>
        <end position="37"/>
    </location>
</feature>
<organism evidence="2 3">
    <name type="scientific">Singulisphaera acidiphila (strain ATCC BAA-1392 / DSM 18658 / VKM B-2454 / MOB10)</name>
    <dbReference type="NCBI Taxonomy" id="886293"/>
    <lineage>
        <taxon>Bacteria</taxon>
        <taxon>Pseudomonadati</taxon>
        <taxon>Planctomycetota</taxon>
        <taxon>Planctomycetia</taxon>
        <taxon>Isosphaerales</taxon>
        <taxon>Isosphaeraceae</taxon>
        <taxon>Singulisphaera</taxon>
    </lineage>
</organism>
<dbReference type="STRING" id="886293.Sinac_4349"/>
<dbReference type="AlphaFoldDB" id="L0DIR7"/>
<accession>L0DIR7</accession>
<dbReference type="Proteomes" id="UP000010798">
    <property type="component" value="Chromosome"/>
</dbReference>
<keyword evidence="3" id="KW-1185">Reference proteome</keyword>
<evidence type="ECO:0000256" key="1">
    <source>
        <dbReference type="SAM" id="MobiDB-lite"/>
    </source>
</evidence>
<gene>
    <name evidence="2" type="ordered locus">Sinac_4349</name>
</gene>
<name>L0DIR7_SINAD</name>
<dbReference type="EMBL" id="CP003364">
    <property type="protein sequence ID" value="AGA28546.1"/>
    <property type="molecule type" value="Genomic_DNA"/>
</dbReference>
<proteinExistence type="predicted"/>
<dbReference type="HOGENOM" id="CLU_2107380_0_0_0"/>
<evidence type="ECO:0000313" key="2">
    <source>
        <dbReference type="EMBL" id="AGA28546.1"/>
    </source>
</evidence>
<protein>
    <submittedName>
        <fullName evidence="2">Uncharacterized protein</fullName>
    </submittedName>
</protein>
<reference evidence="2 3" key="1">
    <citation type="submission" date="2012-02" db="EMBL/GenBank/DDBJ databases">
        <title>Complete sequence of chromosome of Singulisphaera acidiphila DSM 18658.</title>
        <authorList>
            <consortium name="US DOE Joint Genome Institute (JGI-PGF)"/>
            <person name="Lucas S."/>
            <person name="Copeland A."/>
            <person name="Lapidus A."/>
            <person name="Glavina del Rio T."/>
            <person name="Dalin E."/>
            <person name="Tice H."/>
            <person name="Bruce D."/>
            <person name="Goodwin L."/>
            <person name="Pitluck S."/>
            <person name="Peters L."/>
            <person name="Ovchinnikova G."/>
            <person name="Chertkov O."/>
            <person name="Kyrpides N."/>
            <person name="Mavromatis K."/>
            <person name="Ivanova N."/>
            <person name="Brettin T."/>
            <person name="Detter J.C."/>
            <person name="Han C."/>
            <person name="Larimer F."/>
            <person name="Land M."/>
            <person name="Hauser L."/>
            <person name="Markowitz V."/>
            <person name="Cheng J.-F."/>
            <person name="Hugenholtz P."/>
            <person name="Woyke T."/>
            <person name="Wu D."/>
            <person name="Tindall B."/>
            <person name="Pomrenke H."/>
            <person name="Brambilla E."/>
            <person name="Klenk H.-P."/>
            <person name="Eisen J.A."/>
        </authorList>
    </citation>
    <scope>NUCLEOTIDE SEQUENCE [LARGE SCALE GENOMIC DNA]</scope>
    <source>
        <strain evidence="3">ATCC BAA-1392 / DSM 18658 / VKM B-2454 / MOB10</strain>
    </source>
</reference>
<dbReference type="KEGG" id="saci:Sinac_4349"/>
<sequence length="115" mass="12807">MPRVPYSDPVRPGQGIPARGPSTEPVAPERLSKNTDRIRLLGQTLRSGGRPDRFRGMATRLPTSDEINVFDPILREGILKMLENFERYGFGGEVYGDAYGDVAGRYRVLLSRLDG</sequence>